<feature type="region of interest" description="Disordered" evidence="26">
    <location>
        <begin position="967"/>
        <end position="1006"/>
    </location>
</feature>
<dbReference type="PROSITE" id="PS00633">
    <property type="entry name" value="BROMODOMAIN_1"/>
    <property type="match status" value="1"/>
</dbReference>
<dbReference type="InterPro" id="IPR013083">
    <property type="entry name" value="Znf_RING/FYVE/PHD"/>
</dbReference>
<dbReference type="PROSITE" id="PS50014">
    <property type="entry name" value="BROMODOMAIN_2"/>
    <property type="match status" value="1"/>
</dbReference>
<feature type="region of interest" description="Disordered" evidence="26">
    <location>
        <begin position="313"/>
        <end position="393"/>
    </location>
</feature>
<evidence type="ECO:0000313" key="31">
    <source>
        <dbReference type="EMBL" id="KAH3882244.1"/>
    </source>
</evidence>
<dbReference type="EMBL" id="JAIWYP010000001">
    <property type="protein sequence ID" value="KAH3882244.1"/>
    <property type="molecule type" value="Genomic_DNA"/>
</dbReference>
<feature type="compositionally biased region" description="Polar residues" evidence="26">
    <location>
        <begin position="273"/>
        <end position="282"/>
    </location>
</feature>
<evidence type="ECO:0000256" key="19">
    <source>
        <dbReference type="ARBA" id="ARBA00061696"/>
    </source>
</evidence>
<feature type="region of interest" description="Disordered" evidence="26">
    <location>
        <begin position="790"/>
        <end position="872"/>
    </location>
</feature>
<dbReference type="GO" id="GO:0004715">
    <property type="term" value="F:non-membrane spanning protein tyrosine kinase activity"/>
    <property type="evidence" value="ECO:0007669"/>
    <property type="project" value="UniProtKB-EC"/>
</dbReference>
<evidence type="ECO:0000256" key="11">
    <source>
        <dbReference type="ARBA" id="ARBA00022840"/>
    </source>
</evidence>
<keyword evidence="16" id="KW-0804">Transcription</keyword>
<feature type="domain" description="DDT" evidence="29">
    <location>
        <begin position="617"/>
        <end position="681"/>
    </location>
</feature>
<evidence type="ECO:0000259" key="29">
    <source>
        <dbReference type="PROSITE" id="PS50827"/>
    </source>
</evidence>
<dbReference type="SMART" id="SM00297">
    <property type="entry name" value="BROMO"/>
    <property type="match status" value="1"/>
</dbReference>
<dbReference type="InterPro" id="IPR001487">
    <property type="entry name" value="Bromodomain"/>
</dbReference>
<evidence type="ECO:0000256" key="16">
    <source>
        <dbReference type="ARBA" id="ARBA00023163"/>
    </source>
</evidence>
<evidence type="ECO:0000256" key="2">
    <source>
        <dbReference type="ARBA" id="ARBA00004123"/>
    </source>
</evidence>
<evidence type="ECO:0000256" key="13">
    <source>
        <dbReference type="ARBA" id="ARBA00023054"/>
    </source>
</evidence>
<dbReference type="OrthoDB" id="784962at2759"/>
<feature type="compositionally biased region" description="Basic and acidic residues" evidence="26">
    <location>
        <begin position="431"/>
        <end position="443"/>
    </location>
</feature>
<evidence type="ECO:0000259" key="27">
    <source>
        <dbReference type="PROSITE" id="PS50014"/>
    </source>
</evidence>
<dbReference type="InterPro" id="IPR013136">
    <property type="entry name" value="WSTF_Acf1_Cbp146"/>
</dbReference>
<evidence type="ECO:0000259" key="30">
    <source>
        <dbReference type="PROSITE" id="PS51136"/>
    </source>
</evidence>
<evidence type="ECO:0000256" key="7">
    <source>
        <dbReference type="ARBA" id="ARBA00022763"/>
    </source>
</evidence>
<keyword evidence="4" id="KW-0808">Transferase</keyword>
<protein>
    <recommendedName>
        <fullName evidence="20">Tyrosine-protein kinase BAZ1B</fullName>
        <ecNumber evidence="3">2.7.10.2</ecNumber>
    </recommendedName>
    <alternativeName>
        <fullName evidence="21">Bromodomain adjacent to zinc finger domain protein 1B</fullName>
    </alternativeName>
</protein>
<dbReference type="InterPro" id="IPR036427">
    <property type="entry name" value="Bromodomain-like_sf"/>
</dbReference>
<organism evidence="31 32">
    <name type="scientific">Dreissena polymorpha</name>
    <name type="common">Zebra mussel</name>
    <name type="synonym">Mytilus polymorpha</name>
    <dbReference type="NCBI Taxonomy" id="45954"/>
    <lineage>
        <taxon>Eukaryota</taxon>
        <taxon>Metazoa</taxon>
        <taxon>Spiralia</taxon>
        <taxon>Lophotrochozoa</taxon>
        <taxon>Mollusca</taxon>
        <taxon>Bivalvia</taxon>
        <taxon>Autobranchia</taxon>
        <taxon>Heteroconchia</taxon>
        <taxon>Euheterodonta</taxon>
        <taxon>Imparidentia</taxon>
        <taxon>Neoheterodontei</taxon>
        <taxon>Myida</taxon>
        <taxon>Dreissenoidea</taxon>
        <taxon>Dreissenidae</taxon>
        <taxon>Dreissena</taxon>
    </lineage>
</organism>
<keyword evidence="14 22" id="KW-0103">Bromodomain</keyword>
<dbReference type="InterPro" id="IPR047174">
    <property type="entry name" value="BAZ1B"/>
</dbReference>
<evidence type="ECO:0000256" key="12">
    <source>
        <dbReference type="ARBA" id="ARBA00023015"/>
    </source>
</evidence>
<dbReference type="PANTHER" id="PTHR46802">
    <property type="entry name" value="TYROSINE-PROTEIN KINASE BAZ1B"/>
    <property type="match status" value="1"/>
</dbReference>
<dbReference type="Gene3D" id="3.30.40.10">
    <property type="entry name" value="Zinc/RING finger domain, C3HC4 (zinc finger)"/>
    <property type="match status" value="2"/>
</dbReference>
<evidence type="ECO:0000313" key="32">
    <source>
        <dbReference type="Proteomes" id="UP000828390"/>
    </source>
</evidence>
<evidence type="ECO:0000256" key="22">
    <source>
        <dbReference type="PROSITE-ProRule" id="PRU00035"/>
    </source>
</evidence>
<dbReference type="GO" id="GO:0140801">
    <property type="term" value="F:histone H2AXY142 kinase activity"/>
    <property type="evidence" value="ECO:0007669"/>
    <property type="project" value="InterPro"/>
</dbReference>
<dbReference type="InterPro" id="IPR018359">
    <property type="entry name" value="Bromodomain_CS"/>
</dbReference>
<feature type="coiled-coil region" evidence="25">
    <location>
        <begin position="885"/>
        <end position="920"/>
    </location>
</feature>
<dbReference type="PROSITE" id="PS50827">
    <property type="entry name" value="DDT"/>
    <property type="match status" value="1"/>
</dbReference>
<dbReference type="Gene3D" id="1.20.920.10">
    <property type="entry name" value="Bromodomain-like"/>
    <property type="match status" value="1"/>
</dbReference>
<comment type="caution">
    <text evidence="31">The sequence shown here is derived from an EMBL/GenBank/DDBJ whole genome shotgun (WGS) entry which is preliminary data.</text>
</comment>
<dbReference type="Pfam" id="PF10537">
    <property type="entry name" value="WAC_Acf1_DNA_bd"/>
    <property type="match status" value="1"/>
</dbReference>
<sequence>MPLLAKRIFNCSKPLDDIKPDEKVYTIPYTKENFRSQHEYEKRMQLYKKRIWTCQSTGHVNLTHEEAWKSEKAVMKTLKEQFPPCYDKPVLELVHHSTKALETIVDEAWLMLQQVFVVDEKVLLKVKSGGKSMKAVIVKVDPAGYAGNPTVNCNSPSSDKENTDSNSSPKKWIPPKLLPYKYSIRFESEDSVIHSVPAEDLSRGDKPPSKEILRLFIRTYSVRGGQANSPWVVDDIHVKRLGLHSKFESFLLSPIKWRPDEIAKKIEEECKNNRSPSKNSPRLKTKIDDKEEKLKEKAKKTISKIEKKSLKALQLKEKSSPSKKNIVTLDSSEDSSDSDIENGKKKDVVELSDSDSDTPLAVVKKQLTPKKSANGSDKESKSDQKKKLSSSVSLAEIQKELKKQKKSGKKELTLAEIKQKLAKKKVKSLKSGKETKKSKKGLDPKQLTLFQMSAKKKGLKTPEKHKSENSVKKSPLKEQRTPDAKKTLMTPPKTPIIVQKLQEAMKKGKDNKITIGMYAKQAAKILNKSQRDKLPEAVKDVVMKKYNLMQEKILLSKMSESEKKDYFIKKAEERRLQYKQTLKERGKNLRRRREDTEIELKALPEPKLVATPDGLPNEMFGDIAMVTEFISSYSGLLLAENEHPLYTDLLMKALASGKEGFGYLARVVTVMLQTLLQDQIAEDYQELSVSLNNIPVNPATCSELVRLCLRRQDTKDDSSNISDRDESEDEEVPDELIQLLETQELYQLEPAKKLAIMKGLCERIMGSYSVQDYMEETQQKSAQMWRERMAMKVKGKAPAKQKQADGSEDKDKDSKDKETQEKPNKENKKEKAAPANNMLLTQFYGKKDDGEKTGEKSGNTSETSSMDVDEDDVISRIKRRRLNAAQAAEERRQKEIQDKIRAEERLIQSEKEKVDKKFNEATLLAKVTQRLTPIGTDRNHSRYWIFCDYTPGVFVEKGWVGEEMEYSCKPANDSDDDSSSSSEEEEPAEGEEGPAQGKKNKPPKAAKCIDKTFPHVGQNLWFTYESVPTIRELIDSLHDKGARESKLKKELSRREEDIKYAMQKQARVKPDQIKDSDGDKEMLEIFQKELLDTEVKLRNGGLGGVEDFDAWSVKLETANTLEPLISCLLEVQENVLEKFLDGIMVAKKKKSGTEVHTEEENSPVVAEGITQWQDALKQAGTLSRLHVMLGILDTCIKWEKSAEHAKCKICRRKGEEDKLLLCDECNQAFHMFCLRPALHGVPKGEWKCMACAPLNRRRVVDAPGKYNEDTSEDEDVKEAKKESIQHEEKCVECGGDESLILCANCPDVYHLECHDPPLRRPPRGQWVCNNCKNGITRKTRSGTRGRRGGGGKAAAKARKTYHESSEEDEEEEEESSSTEVEEQDEDDSTEEEEEEAKPSRKKTARTSRGSTGGNRTRDSKSHHSPKSAESRKRKRASALSPDIEFESRSKASRRAPSELSVVEDIINKMLDYKDAWPFWHMVNKKDVPDYYDIIRQPISFQKIKDRLNCLVYGSPQEVIDAVALLFRNAIEYNKPGSEVYDCIELSEKYFTDQLRKHLPFYAYNRESLSNGYGHHESPEEGRRSRLSK</sequence>
<dbReference type="Pfam" id="PF00439">
    <property type="entry name" value="Bromodomain"/>
    <property type="match status" value="1"/>
</dbReference>
<dbReference type="PROSITE" id="PS51136">
    <property type="entry name" value="WAC"/>
    <property type="match status" value="1"/>
</dbReference>
<comment type="catalytic activity">
    <reaction evidence="18">
        <text>L-tyrosyl-[protein] + ATP = O-phospho-L-tyrosyl-[protein] + ADP + H(+)</text>
        <dbReference type="Rhea" id="RHEA:10596"/>
        <dbReference type="Rhea" id="RHEA-COMP:10136"/>
        <dbReference type="Rhea" id="RHEA-COMP:20101"/>
        <dbReference type="ChEBI" id="CHEBI:15378"/>
        <dbReference type="ChEBI" id="CHEBI:30616"/>
        <dbReference type="ChEBI" id="CHEBI:46858"/>
        <dbReference type="ChEBI" id="CHEBI:61978"/>
        <dbReference type="ChEBI" id="CHEBI:456216"/>
        <dbReference type="EC" id="2.7.10.2"/>
    </reaction>
</comment>
<comment type="similarity">
    <text evidence="19">Belongs to the WAL family. BAZ1B subfamily.</text>
</comment>
<evidence type="ECO:0000256" key="21">
    <source>
        <dbReference type="ARBA" id="ARBA00076449"/>
    </source>
</evidence>
<dbReference type="Pfam" id="PF15613">
    <property type="entry name" value="WSD"/>
    <property type="match status" value="1"/>
</dbReference>
<evidence type="ECO:0000256" key="4">
    <source>
        <dbReference type="ARBA" id="ARBA00022679"/>
    </source>
</evidence>
<evidence type="ECO:0000256" key="5">
    <source>
        <dbReference type="ARBA" id="ARBA00022723"/>
    </source>
</evidence>
<evidence type="ECO:0000256" key="14">
    <source>
        <dbReference type="ARBA" id="ARBA00023117"/>
    </source>
</evidence>
<feature type="compositionally biased region" description="Basic and acidic residues" evidence="26">
    <location>
        <begin position="845"/>
        <end position="855"/>
    </location>
</feature>
<feature type="domain" description="WAC" evidence="30">
    <location>
        <begin position="22"/>
        <end position="131"/>
    </location>
</feature>
<evidence type="ECO:0000256" key="25">
    <source>
        <dbReference type="SAM" id="Coils"/>
    </source>
</evidence>
<feature type="region of interest" description="Disordered" evidence="26">
    <location>
        <begin position="148"/>
        <end position="170"/>
    </location>
</feature>
<dbReference type="GO" id="GO:0042393">
    <property type="term" value="F:histone binding"/>
    <property type="evidence" value="ECO:0007669"/>
    <property type="project" value="TreeGrafter"/>
</dbReference>
<keyword evidence="9" id="KW-0418">Kinase</keyword>
<evidence type="ECO:0000256" key="15">
    <source>
        <dbReference type="ARBA" id="ARBA00023137"/>
    </source>
</evidence>
<evidence type="ECO:0000256" key="18">
    <source>
        <dbReference type="ARBA" id="ARBA00051245"/>
    </source>
</evidence>
<proteinExistence type="inferred from homology"/>
<dbReference type="SMART" id="SM00571">
    <property type="entry name" value="DDT"/>
    <property type="match status" value="1"/>
</dbReference>
<feature type="compositionally biased region" description="Basic and acidic residues" evidence="26">
    <location>
        <begin position="376"/>
        <end position="386"/>
    </location>
</feature>
<evidence type="ECO:0000256" key="10">
    <source>
        <dbReference type="ARBA" id="ARBA00022833"/>
    </source>
</evidence>
<dbReference type="PROSITE" id="PS01359">
    <property type="entry name" value="ZF_PHD_1"/>
    <property type="match status" value="2"/>
</dbReference>
<keyword evidence="10" id="KW-0862">Zinc</keyword>
<evidence type="ECO:0000256" key="8">
    <source>
        <dbReference type="ARBA" id="ARBA00022771"/>
    </source>
</evidence>
<evidence type="ECO:0000256" key="1">
    <source>
        <dbReference type="ARBA" id="ARBA00001936"/>
    </source>
</evidence>
<dbReference type="InterPro" id="IPR047256">
    <property type="entry name" value="BAZ1B_PHD"/>
</dbReference>
<comment type="subcellular location">
    <subcellularLocation>
        <location evidence="2 24">Nucleus</location>
    </subcellularLocation>
</comment>
<dbReference type="GO" id="GO:0006974">
    <property type="term" value="P:DNA damage response"/>
    <property type="evidence" value="ECO:0007669"/>
    <property type="project" value="UniProtKB-KW"/>
</dbReference>
<dbReference type="PANTHER" id="PTHR46802:SF1">
    <property type="entry name" value="TYROSINE-PROTEIN KINASE BAZ1B"/>
    <property type="match status" value="1"/>
</dbReference>
<dbReference type="FunFam" id="3.30.40.10:FF:000131">
    <property type="entry name" value="tyrosine-protein kinase BAZ1B isoform X1"/>
    <property type="match status" value="1"/>
</dbReference>
<evidence type="ECO:0000256" key="6">
    <source>
        <dbReference type="ARBA" id="ARBA00022741"/>
    </source>
</evidence>
<keyword evidence="11" id="KW-0067">ATP-binding</keyword>
<feature type="compositionally biased region" description="Basic and acidic residues" evidence="26">
    <location>
        <begin position="1415"/>
        <end position="1430"/>
    </location>
</feature>
<evidence type="ECO:0000256" key="26">
    <source>
        <dbReference type="SAM" id="MobiDB-lite"/>
    </source>
</evidence>
<feature type="compositionally biased region" description="Basic and acidic residues" evidence="26">
    <location>
        <begin position="460"/>
        <end position="486"/>
    </location>
</feature>
<keyword evidence="5" id="KW-0479">Metal-binding</keyword>
<dbReference type="InterPro" id="IPR019786">
    <property type="entry name" value="Zinc_finger_PHD-type_CS"/>
</dbReference>
<comment type="cofactor">
    <cofactor evidence="1">
        <name>Mn(2+)</name>
        <dbReference type="ChEBI" id="CHEBI:29035"/>
    </cofactor>
</comment>
<keyword evidence="8 23" id="KW-0863">Zinc-finger</keyword>
<feature type="region of interest" description="Disordered" evidence="26">
    <location>
        <begin position="268"/>
        <end position="300"/>
    </location>
</feature>
<keyword evidence="7" id="KW-0227">DNA damage</keyword>
<dbReference type="EC" id="2.7.10.2" evidence="3"/>
<evidence type="ECO:0000256" key="20">
    <source>
        <dbReference type="ARBA" id="ARBA00069894"/>
    </source>
</evidence>
<feature type="compositionally biased region" description="Basic and acidic residues" evidence="26">
    <location>
        <begin position="802"/>
        <end position="832"/>
    </location>
</feature>
<dbReference type="InterPro" id="IPR001965">
    <property type="entry name" value="Znf_PHD"/>
</dbReference>
<feature type="domain" description="PHD-type" evidence="28">
    <location>
        <begin position="1204"/>
        <end position="1254"/>
    </location>
</feature>
<dbReference type="SUPFAM" id="SSF47370">
    <property type="entry name" value="Bromodomain"/>
    <property type="match status" value="1"/>
</dbReference>
<dbReference type="GO" id="GO:0008270">
    <property type="term" value="F:zinc ion binding"/>
    <property type="evidence" value="ECO:0007669"/>
    <property type="project" value="UniProtKB-KW"/>
</dbReference>
<feature type="compositionally biased region" description="Basic and acidic residues" evidence="26">
    <location>
        <begin position="285"/>
        <end position="295"/>
    </location>
</feature>
<name>A0A9D4MUR8_DREPO</name>
<feature type="compositionally biased region" description="Basic residues" evidence="26">
    <location>
        <begin position="1338"/>
        <end position="1359"/>
    </location>
</feature>
<evidence type="ECO:0000256" key="17">
    <source>
        <dbReference type="ARBA" id="ARBA00023242"/>
    </source>
</evidence>
<evidence type="ECO:0000256" key="3">
    <source>
        <dbReference type="ARBA" id="ARBA00011903"/>
    </source>
</evidence>
<feature type="compositionally biased region" description="Acidic residues" evidence="26">
    <location>
        <begin position="1365"/>
        <end position="1395"/>
    </location>
</feature>
<reference evidence="31" key="2">
    <citation type="submission" date="2020-11" db="EMBL/GenBank/DDBJ databases">
        <authorList>
            <person name="McCartney M.A."/>
            <person name="Auch B."/>
            <person name="Kono T."/>
            <person name="Mallez S."/>
            <person name="Becker A."/>
            <person name="Gohl D.M."/>
            <person name="Silverstein K.A.T."/>
            <person name="Koren S."/>
            <person name="Bechman K.B."/>
            <person name="Herman A."/>
            <person name="Abrahante J.E."/>
            <person name="Garbe J."/>
        </authorList>
    </citation>
    <scope>NUCLEOTIDE SEQUENCE</scope>
    <source>
        <strain evidence="31">Duluth1</strain>
        <tissue evidence="31">Whole animal</tissue>
    </source>
</reference>
<dbReference type="SMART" id="SM00249">
    <property type="entry name" value="PHD"/>
    <property type="match status" value="2"/>
</dbReference>
<dbReference type="SUPFAM" id="SSF57903">
    <property type="entry name" value="FYVE/PHD zinc finger"/>
    <property type="match status" value="2"/>
</dbReference>
<feature type="compositionally biased region" description="Acidic residues" evidence="26">
    <location>
        <begin position="331"/>
        <end position="340"/>
    </location>
</feature>
<keyword evidence="12" id="KW-0805">Transcription regulation</keyword>
<dbReference type="GO" id="GO:0005524">
    <property type="term" value="F:ATP binding"/>
    <property type="evidence" value="ECO:0007669"/>
    <property type="project" value="UniProtKB-KW"/>
</dbReference>
<reference evidence="31" key="1">
    <citation type="journal article" date="2019" name="bioRxiv">
        <title>The Genome of the Zebra Mussel, Dreissena polymorpha: A Resource for Invasive Species Research.</title>
        <authorList>
            <person name="McCartney M.A."/>
            <person name="Auch B."/>
            <person name="Kono T."/>
            <person name="Mallez S."/>
            <person name="Zhang Y."/>
            <person name="Obille A."/>
            <person name="Becker A."/>
            <person name="Abrahante J.E."/>
            <person name="Garbe J."/>
            <person name="Badalamenti J.P."/>
            <person name="Herman A."/>
            <person name="Mangelson H."/>
            <person name="Liachko I."/>
            <person name="Sullivan S."/>
            <person name="Sone E.D."/>
            <person name="Koren S."/>
            <person name="Silverstein K.A.T."/>
            <person name="Beckman K.B."/>
            <person name="Gohl D.M."/>
        </authorList>
    </citation>
    <scope>NUCLEOTIDE SEQUENCE</scope>
    <source>
        <strain evidence="31">Duluth1</strain>
        <tissue evidence="31">Whole animal</tissue>
    </source>
</reference>
<dbReference type="Pfam" id="PF00628">
    <property type="entry name" value="PHD"/>
    <property type="match status" value="2"/>
</dbReference>
<dbReference type="PRINTS" id="PR00503">
    <property type="entry name" value="BROMODOMAIN"/>
</dbReference>
<keyword evidence="13 25" id="KW-0175">Coiled coil</keyword>
<feature type="region of interest" description="Disordered" evidence="26">
    <location>
        <begin position="1338"/>
        <end position="1457"/>
    </location>
</feature>
<dbReference type="Proteomes" id="UP000828390">
    <property type="component" value="Unassembled WGS sequence"/>
</dbReference>
<dbReference type="InterPro" id="IPR018501">
    <property type="entry name" value="DDT_dom"/>
</dbReference>
<feature type="domain" description="Bromo" evidence="27">
    <location>
        <begin position="1470"/>
        <end position="1540"/>
    </location>
</feature>
<dbReference type="InterPro" id="IPR019787">
    <property type="entry name" value="Znf_PHD-finger"/>
</dbReference>
<dbReference type="GO" id="GO:0090535">
    <property type="term" value="C:WICH complex"/>
    <property type="evidence" value="ECO:0007669"/>
    <property type="project" value="InterPro"/>
</dbReference>
<keyword evidence="6" id="KW-0547">Nucleotide-binding</keyword>
<evidence type="ECO:0000259" key="28">
    <source>
        <dbReference type="PROSITE" id="PS50016"/>
    </source>
</evidence>
<dbReference type="InterPro" id="IPR011011">
    <property type="entry name" value="Znf_FYVE_PHD"/>
</dbReference>
<keyword evidence="15" id="KW-0829">Tyrosine-protein kinase</keyword>
<keyword evidence="17 24" id="KW-0539">Nucleus</keyword>
<dbReference type="InterPro" id="IPR028941">
    <property type="entry name" value="WHIM2_dom"/>
</dbReference>
<dbReference type="PROSITE" id="PS50016">
    <property type="entry name" value="ZF_PHD_2"/>
    <property type="match status" value="2"/>
</dbReference>
<evidence type="ECO:0000256" key="23">
    <source>
        <dbReference type="PROSITE-ProRule" id="PRU00146"/>
    </source>
</evidence>
<keyword evidence="32" id="KW-1185">Reference proteome</keyword>
<dbReference type="CDD" id="cd15628">
    <property type="entry name" value="PHD_BAZ1B"/>
    <property type="match status" value="1"/>
</dbReference>
<gene>
    <name evidence="31" type="ORF">DPMN_006178</name>
</gene>
<accession>A0A9D4MUR8</accession>
<feature type="compositionally biased region" description="Acidic residues" evidence="26">
    <location>
        <begin position="973"/>
        <end position="992"/>
    </location>
</feature>
<feature type="region of interest" description="Disordered" evidence="26">
    <location>
        <begin position="422"/>
        <end position="490"/>
    </location>
</feature>
<evidence type="ECO:0000256" key="24">
    <source>
        <dbReference type="PROSITE-ProRule" id="PRU00475"/>
    </source>
</evidence>
<feature type="domain" description="PHD-type" evidence="28">
    <location>
        <begin position="1287"/>
        <end position="1334"/>
    </location>
</feature>
<evidence type="ECO:0000256" key="9">
    <source>
        <dbReference type="ARBA" id="ARBA00022777"/>
    </source>
</evidence>